<evidence type="ECO:0000313" key="3">
    <source>
        <dbReference type="Proteomes" id="UP000663823"/>
    </source>
</evidence>
<comment type="caution">
    <text evidence="2">The sequence shown here is derived from an EMBL/GenBank/DDBJ whole genome shotgun (WGS) entry which is preliminary data.</text>
</comment>
<name>A0A820F9H9_9BILA</name>
<feature type="repeat" description="TPR" evidence="1">
    <location>
        <begin position="48"/>
        <end position="81"/>
    </location>
</feature>
<dbReference type="SUPFAM" id="SSF48452">
    <property type="entry name" value="TPR-like"/>
    <property type="match status" value="1"/>
</dbReference>
<dbReference type="Pfam" id="PF13181">
    <property type="entry name" value="TPR_8"/>
    <property type="match status" value="1"/>
</dbReference>
<proteinExistence type="predicted"/>
<dbReference type="InterPro" id="IPR019734">
    <property type="entry name" value="TPR_rpt"/>
</dbReference>
<feature type="non-terminal residue" evidence="2">
    <location>
        <position position="103"/>
    </location>
</feature>
<dbReference type="AlphaFoldDB" id="A0A820F9H9"/>
<dbReference type="PROSITE" id="PS50005">
    <property type="entry name" value="TPR"/>
    <property type="match status" value="1"/>
</dbReference>
<reference evidence="2" key="1">
    <citation type="submission" date="2021-02" db="EMBL/GenBank/DDBJ databases">
        <authorList>
            <person name="Nowell W R."/>
        </authorList>
    </citation>
    <scope>NUCLEOTIDE SEQUENCE</scope>
</reference>
<evidence type="ECO:0000313" key="2">
    <source>
        <dbReference type="EMBL" id="CAF4259533.1"/>
    </source>
</evidence>
<organism evidence="2 3">
    <name type="scientific">Rotaria sordida</name>
    <dbReference type="NCBI Taxonomy" id="392033"/>
    <lineage>
        <taxon>Eukaryota</taxon>
        <taxon>Metazoa</taxon>
        <taxon>Spiralia</taxon>
        <taxon>Gnathifera</taxon>
        <taxon>Rotifera</taxon>
        <taxon>Eurotatoria</taxon>
        <taxon>Bdelloidea</taxon>
        <taxon>Philodinida</taxon>
        <taxon>Philodinidae</taxon>
        <taxon>Rotaria</taxon>
    </lineage>
</organism>
<accession>A0A820F9H9</accession>
<evidence type="ECO:0008006" key="4">
    <source>
        <dbReference type="Google" id="ProtNLM"/>
    </source>
</evidence>
<dbReference type="Gene3D" id="1.25.40.10">
    <property type="entry name" value="Tetratricopeptide repeat domain"/>
    <property type="match status" value="1"/>
</dbReference>
<dbReference type="Proteomes" id="UP000663823">
    <property type="component" value="Unassembled WGS sequence"/>
</dbReference>
<evidence type="ECO:0000256" key="1">
    <source>
        <dbReference type="PROSITE-ProRule" id="PRU00339"/>
    </source>
</evidence>
<sequence>MHTIFRIGEVRKLDDNRALYQVDLKLTSDDDQQLRQLADRIRQETSGSTGWHRLGRLLLKIGQFHKAEELYTALLEEASNDNDEAHIYHMLGMMKNDKGQYTE</sequence>
<gene>
    <name evidence="2" type="ORF">OTI717_LOCUS40710</name>
</gene>
<dbReference type="EMBL" id="CAJOAX010034678">
    <property type="protein sequence ID" value="CAF4259533.1"/>
    <property type="molecule type" value="Genomic_DNA"/>
</dbReference>
<dbReference type="InterPro" id="IPR011990">
    <property type="entry name" value="TPR-like_helical_dom_sf"/>
</dbReference>
<keyword evidence="1" id="KW-0802">TPR repeat</keyword>
<protein>
    <recommendedName>
        <fullName evidence="4">Tetratricopeptide repeat protein</fullName>
    </recommendedName>
</protein>